<feature type="region of interest" description="Disordered" evidence="1">
    <location>
        <begin position="1"/>
        <end position="40"/>
    </location>
</feature>
<dbReference type="InterPro" id="IPR019651">
    <property type="entry name" value="Glutamate_DH_NAD-spec"/>
</dbReference>
<accession>A0A8H7ZTW1</accession>
<protein>
    <submittedName>
        <fullName evidence="2">Uncharacterized protein</fullName>
    </submittedName>
</protein>
<gene>
    <name evidence="2" type="ORF">BJ554DRAFT_346</name>
</gene>
<dbReference type="Proteomes" id="UP000673691">
    <property type="component" value="Unassembled WGS sequence"/>
</dbReference>
<dbReference type="Pfam" id="PF10712">
    <property type="entry name" value="NAD-GH"/>
    <property type="match status" value="1"/>
</dbReference>
<feature type="region of interest" description="Disordered" evidence="1">
    <location>
        <begin position="177"/>
        <end position="197"/>
    </location>
</feature>
<evidence type="ECO:0000313" key="3">
    <source>
        <dbReference type="Proteomes" id="UP000673691"/>
    </source>
</evidence>
<feature type="compositionally biased region" description="Low complexity" evidence="1">
    <location>
        <begin position="27"/>
        <end position="40"/>
    </location>
</feature>
<comment type="caution">
    <text evidence="2">The sequence shown here is derived from an EMBL/GenBank/DDBJ whole genome shotgun (WGS) entry which is preliminary data.</text>
</comment>
<name>A0A8H7ZTW1_9FUNG</name>
<evidence type="ECO:0000313" key="2">
    <source>
        <dbReference type="EMBL" id="KAG5459271.1"/>
    </source>
</evidence>
<dbReference type="EMBL" id="JAEFCI010007115">
    <property type="protein sequence ID" value="KAG5459271.1"/>
    <property type="molecule type" value="Genomic_DNA"/>
</dbReference>
<dbReference type="AlphaFoldDB" id="A0A8H7ZTW1"/>
<organism evidence="2 3">
    <name type="scientific">Olpidium bornovanus</name>
    <dbReference type="NCBI Taxonomy" id="278681"/>
    <lineage>
        <taxon>Eukaryota</taxon>
        <taxon>Fungi</taxon>
        <taxon>Fungi incertae sedis</taxon>
        <taxon>Olpidiomycota</taxon>
        <taxon>Olpidiomycotina</taxon>
        <taxon>Olpidiomycetes</taxon>
        <taxon>Olpidiales</taxon>
        <taxon>Olpidiaceae</taxon>
        <taxon>Olpidium</taxon>
    </lineage>
</organism>
<reference evidence="2 3" key="1">
    <citation type="journal article" name="Sci. Rep.">
        <title>Genome-scale phylogenetic analyses confirm Olpidium as the closest living zoosporic fungus to the non-flagellated, terrestrial fungi.</title>
        <authorList>
            <person name="Chang Y."/>
            <person name="Rochon D."/>
            <person name="Sekimoto S."/>
            <person name="Wang Y."/>
            <person name="Chovatia M."/>
            <person name="Sandor L."/>
            <person name="Salamov A."/>
            <person name="Grigoriev I.V."/>
            <person name="Stajich J.E."/>
            <person name="Spatafora J.W."/>
        </authorList>
    </citation>
    <scope>NUCLEOTIDE SEQUENCE [LARGE SCALE GENOMIC DNA]</scope>
    <source>
        <strain evidence="2">S191</strain>
    </source>
</reference>
<sequence>MVSRVTQDTPVRRFGITARPTVPPSSPIAGAPPRRSSSRSGHVLFLHARLVKAATDEAFDVENGIRGVHGRLVLGGIANQAFLSGRSHSGAEIQRAHGRVSRSRQSRLVFPKNQYVYITGTPTGTGKSHVRRRSTVTLARGGGKEGPRAKPCHLTAHSARRAHLLIRDDLDAFGIRGPDRDAGVGGTEVDTNGAYKE</sequence>
<keyword evidence="3" id="KW-1185">Reference proteome</keyword>
<evidence type="ECO:0000256" key="1">
    <source>
        <dbReference type="SAM" id="MobiDB-lite"/>
    </source>
</evidence>
<proteinExistence type="predicted"/>